<keyword evidence="1" id="KW-0472">Membrane</keyword>
<sequence length="272" mass="30298" precursor="true">MNPRIQQYLNAIAQLHHDGAASLVSVILFGSSATGATSDSSDVDLILVLPDDANYTDRVRLRGLVADLEITYGFREPAKGRKNPLELYMEHAGGEAHSCFLCTRADLLSGSAGRVFGLSPAEALFVDRIVLATAIASARSVWGEELLPRVFLPPIRRLDVFKALLGLGGLAFISFAAFPILPDATRYAMGALKHSLHSCYFCYHLRNAPLSEEVEFFNGRLGKDRTLLELLILRQEYRRSFSFVVRCLLLILRLHLSTARQVRFPREVPRKQ</sequence>
<protein>
    <recommendedName>
        <fullName evidence="2">Polymerase nucleotidyl transferase domain-containing protein</fullName>
    </recommendedName>
</protein>
<gene>
    <name evidence="3" type="ordered locus">Acid_4443</name>
</gene>
<dbReference type="InterPro" id="IPR043519">
    <property type="entry name" value="NT_sf"/>
</dbReference>
<dbReference type="GO" id="GO:0016779">
    <property type="term" value="F:nucleotidyltransferase activity"/>
    <property type="evidence" value="ECO:0007669"/>
    <property type="project" value="InterPro"/>
</dbReference>
<dbReference type="AlphaFoldDB" id="Q01Y61"/>
<accession>Q01Y61</accession>
<keyword evidence="1" id="KW-0812">Transmembrane</keyword>
<evidence type="ECO:0000256" key="1">
    <source>
        <dbReference type="SAM" id="Phobius"/>
    </source>
</evidence>
<dbReference type="Pfam" id="PF01909">
    <property type="entry name" value="NTP_transf_2"/>
    <property type="match status" value="1"/>
</dbReference>
<dbReference type="InParanoid" id="Q01Y61"/>
<dbReference type="EMBL" id="CP000473">
    <property type="protein sequence ID" value="ABJ85404.1"/>
    <property type="molecule type" value="Genomic_DNA"/>
</dbReference>
<dbReference type="SUPFAM" id="SSF81301">
    <property type="entry name" value="Nucleotidyltransferase"/>
    <property type="match status" value="1"/>
</dbReference>
<organism evidence="3">
    <name type="scientific">Solibacter usitatus (strain Ellin6076)</name>
    <dbReference type="NCBI Taxonomy" id="234267"/>
    <lineage>
        <taxon>Bacteria</taxon>
        <taxon>Pseudomonadati</taxon>
        <taxon>Acidobacteriota</taxon>
        <taxon>Terriglobia</taxon>
        <taxon>Bryobacterales</taxon>
        <taxon>Solibacteraceae</taxon>
        <taxon>Candidatus Solibacter</taxon>
    </lineage>
</organism>
<feature type="transmembrane region" description="Helical" evidence="1">
    <location>
        <begin position="160"/>
        <end position="181"/>
    </location>
</feature>
<dbReference type="OrthoDB" id="9834675at2"/>
<proteinExistence type="predicted"/>
<dbReference type="KEGG" id="sus:Acid_4443"/>
<evidence type="ECO:0000259" key="2">
    <source>
        <dbReference type="Pfam" id="PF01909"/>
    </source>
</evidence>
<dbReference type="eggNOG" id="COG1708">
    <property type="taxonomic scope" value="Bacteria"/>
</dbReference>
<name>Q01Y61_SOLUE</name>
<evidence type="ECO:0000313" key="3">
    <source>
        <dbReference type="EMBL" id="ABJ85404.1"/>
    </source>
</evidence>
<dbReference type="Gene3D" id="3.30.460.10">
    <property type="entry name" value="Beta Polymerase, domain 2"/>
    <property type="match status" value="1"/>
</dbReference>
<dbReference type="InterPro" id="IPR002934">
    <property type="entry name" value="Polymerase_NTP_transf_dom"/>
</dbReference>
<feature type="domain" description="Polymerase nucleotidyl transferase" evidence="2">
    <location>
        <begin position="23"/>
        <end position="55"/>
    </location>
</feature>
<keyword evidence="1" id="KW-1133">Transmembrane helix</keyword>
<dbReference type="CDD" id="cd05403">
    <property type="entry name" value="NT_KNTase_like"/>
    <property type="match status" value="1"/>
</dbReference>
<dbReference type="HOGENOM" id="CLU_1022706_0_0_0"/>
<dbReference type="STRING" id="234267.Acid_4443"/>
<reference evidence="3" key="1">
    <citation type="submission" date="2006-10" db="EMBL/GenBank/DDBJ databases">
        <title>Complete sequence of Solibacter usitatus Ellin6076.</title>
        <authorList>
            <consortium name="US DOE Joint Genome Institute"/>
            <person name="Copeland A."/>
            <person name="Lucas S."/>
            <person name="Lapidus A."/>
            <person name="Barry K."/>
            <person name="Detter J.C."/>
            <person name="Glavina del Rio T."/>
            <person name="Hammon N."/>
            <person name="Israni S."/>
            <person name="Dalin E."/>
            <person name="Tice H."/>
            <person name="Pitluck S."/>
            <person name="Thompson L.S."/>
            <person name="Brettin T."/>
            <person name="Bruce D."/>
            <person name="Han C."/>
            <person name="Tapia R."/>
            <person name="Gilna P."/>
            <person name="Schmutz J."/>
            <person name="Larimer F."/>
            <person name="Land M."/>
            <person name="Hauser L."/>
            <person name="Kyrpides N."/>
            <person name="Mikhailova N."/>
            <person name="Janssen P.H."/>
            <person name="Kuske C.R."/>
            <person name="Richardson P."/>
        </authorList>
    </citation>
    <scope>NUCLEOTIDE SEQUENCE</scope>
    <source>
        <strain evidence="3">Ellin6076</strain>
    </source>
</reference>